<feature type="transmembrane region" description="Helical" evidence="1">
    <location>
        <begin position="182"/>
        <end position="202"/>
    </location>
</feature>
<keyword evidence="1" id="KW-0472">Membrane</keyword>
<feature type="transmembrane region" description="Helical" evidence="1">
    <location>
        <begin position="214"/>
        <end position="233"/>
    </location>
</feature>
<organism evidence="2 3">
    <name type="scientific">Limihaloglobus sulfuriphilus</name>
    <dbReference type="NCBI Taxonomy" id="1851148"/>
    <lineage>
        <taxon>Bacteria</taxon>
        <taxon>Pseudomonadati</taxon>
        <taxon>Planctomycetota</taxon>
        <taxon>Phycisphaerae</taxon>
        <taxon>Sedimentisphaerales</taxon>
        <taxon>Sedimentisphaeraceae</taxon>
        <taxon>Limihaloglobus</taxon>
    </lineage>
</organism>
<reference evidence="3" key="1">
    <citation type="submission" date="2017-02" db="EMBL/GenBank/DDBJ databases">
        <title>Comparative genomics and description of representatives of a novel lineage of planctomycetes thriving in anoxic sediments.</title>
        <authorList>
            <person name="Spring S."/>
            <person name="Bunk B."/>
            <person name="Sproer C."/>
        </authorList>
    </citation>
    <scope>NUCLEOTIDE SEQUENCE [LARGE SCALE GENOMIC DNA]</scope>
    <source>
        <strain evidence="3">SM-Chi-D1</strain>
    </source>
</reference>
<keyword evidence="1" id="KW-1133">Transmembrane helix</keyword>
<evidence type="ECO:0000256" key="1">
    <source>
        <dbReference type="SAM" id="Phobius"/>
    </source>
</evidence>
<keyword evidence="1" id="KW-0812">Transmembrane</keyword>
<dbReference type="STRING" id="1851148.SMSP2_01084"/>
<keyword evidence="3" id="KW-1185">Reference proteome</keyword>
<evidence type="ECO:0000313" key="3">
    <source>
        <dbReference type="Proteomes" id="UP000188181"/>
    </source>
</evidence>
<name>A0A1Q2MDE6_9BACT</name>
<feature type="transmembrane region" description="Helical" evidence="1">
    <location>
        <begin position="145"/>
        <end position="170"/>
    </location>
</feature>
<gene>
    <name evidence="2" type="ORF">SMSP2_01084</name>
</gene>
<dbReference type="AlphaFoldDB" id="A0A1Q2MDE6"/>
<feature type="transmembrane region" description="Helical" evidence="1">
    <location>
        <begin position="12"/>
        <end position="31"/>
    </location>
</feature>
<dbReference type="Proteomes" id="UP000188181">
    <property type="component" value="Chromosome"/>
</dbReference>
<dbReference type="EMBL" id="CP019646">
    <property type="protein sequence ID" value="AQQ70723.1"/>
    <property type="molecule type" value="Genomic_DNA"/>
</dbReference>
<accession>A0A1Q2MDE6</accession>
<dbReference type="KEGG" id="pbas:SMSP2_01084"/>
<evidence type="ECO:0000313" key="2">
    <source>
        <dbReference type="EMBL" id="AQQ70723.1"/>
    </source>
</evidence>
<dbReference type="RefSeq" id="WP_146682965.1">
    <property type="nucleotide sequence ID" value="NZ_CP019646.1"/>
</dbReference>
<protein>
    <submittedName>
        <fullName evidence="2">Uncharacterized protein</fullName>
    </submittedName>
</protein>
<sequence length="246" mass="28303">MQLRYAMKMFMVTVFLIGVTLIGYNLTYFAFVLTNGIDANVKIKNGYYLALSGTEMSGFIIKEKLGNMEMTEPILKGVDRFALEEEYIILKTRDGWAAIDSVTDEITCFFETLPELTQDLSLNESLILLKQGFPEFNILIYPRTWVMTFCLMVFCIVIFYGIFIALSRLFGKYRNQEISGSYSCVILFILSVFIPVLFILKISPLVSSLDLTMLIPYVFLVEFLSIYILIRILNKLGTIRHKKNEL</sequence>
<proteinExistence type="predicted"/>